<feature type="transmembrane region" description="Helical" evidence="1">
    <location>
        <begin position="21"/>
        <end position="40"/>
    </location>
</feature>
<dbReference type="EMBL" id="CP069114">
    <property type="protein sequence ID" value="QSS64542.1"/>
    <property type="molecule type" value="Genomic_DNA"/>
</dbReference>
<sequence>MVACPNNQPCYSPTYPTPQQAAFIVGAVMLAQLTNSILVPRMLQKSKNSTTIYSYIAGLQFGLGLFITGMANPAKVLGFFSWFDRSKFDPSLSLVMLFAVIPNLISYMKLGAASGDENGKKRPTLADMFQLPTATMADIDWRFVAGGVAFGVGWGLSGVCPGPGLLRTVLQPKWGLLWMGGYMLGALSEPKRQSKSLPEDLDIHIWTIEYCYVALAQPWTPQGTTLRRLSTQLLASFRHQTIELTSNLQGSASWYEANRNGELGGPRSPRQSISMEM</sequence>
<feature type="transmembrane region" description="Helical" evidence="1">
    <location>
        <begin position="91"/>
        <end position="112"/>
    </location>
</feature>
<keyword evidence="1" id="KW-0812">Transmembrane</keyword>
<evidence type="ECO:0000256" key="1">
    <source>
        <dbReference type="SAM" id="Phobius"/>
    </source>
</evidence>
<dbReference type="VEuPathDB" id="FungiDB:I7I51_01610"/>
<reference evidence="2" key="1">
    <citation type="submission" date="2021-01" db="EMBL/GenBank/DDBJ databases">
        <title>Chromosome-level genome assembly of a human fungal pathogen reveals clustering of transcriptionally co-regulated genes.</title>
        <authorList>
            <person name="Voorhies M."/>
            <person name="Cohen S."/>
            <person name="Shea T.P."/>
            <person name="Petrus S."/>
            <person name="Munoz J.F."/>
            <person name="Poplawski S."/>
            <person name="Goldman W.E."/>
            <person name="Michael T."/>
            <person name="Cuomo C.A."/>
            <person name="Sil A."/>
            <person name="Beyhan S."/>
        </authorList>
    </citation>
    <scope>NUCLEOTIDE SEQUENCE</scope>
    <source>
        <strain evidence="2">WU24</strain>
    </source>
</reference>
<accession>A0A8A1MIZ6</accession>
<dbReference type="AlphaFoldDB" id="A0A8A1MIZ6"/>
<proteinExistence type="predicted"/>
<gene>
    <name evidence="2" type="ORF">I7I51_01610</name>
</gene>
<dbReference type="Pfam" id="PF20398">
    <property type="entry name" value="DUF6691"/>
    <property type="match status" value="1"/>
</dbReference>
<organism evidence="2 3">
    <name type="scientific">Ajellomyces capsulatus</name>
    <name type="common">Darling's disease fungus</name>
    <name type="synonym">Histoplasma capsulatum</name>
    <dbReference type="NCBI Taxonomy" id="5037"/>
    <lineage>
        <taxon>Eukaryota</taxon>
        <taxon>Fungi</taxon>
        <taxon>Dikarya</taxon>
        <taxon>Ascomycota</taxon>
        <taxon>Pezizomycotina</taxon>
        <taxon>Eurotiomycetes</taxon>
        <taxon>Eurotiomycetidae</taxon>
        <taxon>Onygenales</taxon>
        <taxon>Ajellomycetaceae</taxon>
        <taxon>Histoplasma</taxon>
    </lineage>
</organism>
<dbReference type="OrthoDB" id="10254418at2759"/>
<protein>
    <submittedName>
        <fullName evidence="2">YeeE/YedE family integral membrane protein</fullName>
    </submittedName>
</protein>
<keyword evidence="1" id="KW-0472">Membrane</keyword>
<keyword evidence="1" id="KW-1133">Transmembrane helix</keyword>
<evidence type="ECO:0000313" key="3">
    <source>
        <dbReference type="Proteomes" id="UP000663671"/>
    </source>
</evidence>
<dbReference type="InterPro" id="IPR046513">
    <property type="entry name" value="DUF6691"/>
</dbReference>
<evidence type="ECO:0000313" key="2">
    <source>
        <dbReference type="EMBL" id="QSS64542.1"/>
    </source>
</evidence>
<dbReference type="Proteomes" id="UP000663671">
    <property type="component" value="Chromosome 1"/>
</dbReference>
<name>A0A8A1MIZ6_AJECA</name>
<feature type="transmembrane region" description="Helical" evidence="1">
    <location>
        <begin position="52"/>
        <end position="71"/>
    </location>
</feature>